<evidence type="ECO:0000256" key="1">
    <source>
        <dbReference type="SAM" id="Phobius"/>
    </source>
</evidence>
<gene>
    <name evidence="2" type="ORF">KDL28_06130</name>
</gene>
<feature type="transmembrane region" description="Helical" evidence="1">
    <location>
        <begin position="41"/>
        <end position="58"/>
    </location>
</feature>
<protein>
    <submittedName>
        <fullName evidence="2">DUF3040 domain-containing protein</fullName>
    </submittedName>
</protein>
<evidence type="ECO:0000313" key="2">
    <source>
        <dbReference type="EMBL" id="MCO1654629.1"/>
    </source>
</evidence>
<dbReference type="RefSeq" id="WP_252436239.1">
    <property type="nucleotide sequence ID" value="NZ_JAGSOV010000011.1"/>
</dbReference>
<name>A0ABT0ZVC7_9PSEU</name>
<accession>A0ABT0ZVC7</accession>
<dbReference type="InterPro" id="IPR021401">
    <property type="entry name" value="DUF3040"/>
</dbReference>
<dbReference type="EMBL" id="JAGSOV010000011">
    <property type="protein sequence ID" value="MCO1654629.1"/>
    <property type="molecule type" value="Genomic_DNA"/>
</dbReference>
<evidence type="ECO:0000313" key="3">
    <source>
        <dbReference type="Proteomes" id="UP001165283"/>
    </source>
</evidence>
<dbReference type="Proteomes" id="UP001165283">
    <property type="component" value="Unassembled WGS sequence"/>
</dbReference>
<keyword evidence="1" id="KW-0472">Membrane</keyword>
<sequence>MLNDHERRVLRELERRTAADDPEFARTFTTRMPRAGHPAEAPAIAAVVVVFLLGVPLLLAGSVAGALAVTVTTGLIWWAWHGSSRTTDRHPRT</sequence>
<reference evidence="2" key="1">
    <citation type="submission" date="2021-04" db="EMBL/GenBank/DDBJ databases">
        <title>Pseudonocardia sp. nov., isolated from sandy soil of mangrove forest.</title>
        <authorList>
            <person name="Zan Z."/>
            <person name="Huang R."/>
            <person name="Liu W."/>
        </authorList>
    </citation>
    <scope>NUCLEOTIDE SEQUENCE</scope>
    <source>
        <strain evidence="2">S2-4</strain>
    </source>
</reference>
<feature type="transmembrane region" description="Helical" evidence="1">
    <location>
        <begin position="64"/>
        <end position="80"/>
    </location>
</feature>
<dbReference type="Pfam" id="PF11239">
    <property type="entry name" value="DUF3040"/>
    <property type="match status" value="1"/>
</dbReference>
<organism evidence="2 3">
    <name type="scientific">Pseudonocardia humida</name>
    <dbReference type="NCBI Taxonomy" id="2800819"/>
    <lineage>
        <taxon>Bacteria</taxon>
        <taxon>Bacillati</taxon>
        <taxon>Actinomycetota</taxon>
        <taxon>Actinomycetes</taxon>
        <taxon>Pseudonocardiales</taxon>
        <taxon>Pseudonocardiaceae</taxon>
        <taxon>Pseudonocardia</taxon>
    </lineage>
</organism>
<keyword evidence="3" id="KW-1185">Reference proteome</keyword>
<keyword evidence="1" id="KW-0812">Transmembrane</keyword>
<comment type="caution">
    <text evidence="2">The sequence shown here is derived from an EMBL/GenBank/DDBJ whole genome shotgun (WGS) entry which is preliminary data.</text>
</comment>
<keyword evidence="1" id="KW-1133">Transmembrane helix</keyword>
<proteinExistence type="predicted"/>